<keyword evidence="2" id="KW-1185">Reference proteome</keyword>
<dbReference type="RefSeq" id="XP_045097858.1">
    <property type="nucleotide sequence ID" value="XM_045240082.1"/>
</dbReference>
<evidence type="ECO:0000313" key="1">
    <source>
        <dbReference type="EMBL" id="CAR98285.1"/>
    </source>
</evidence>
<evidence type="ECO:0000313" key="2">
    <source>
        <dbReference type="Proteomes" id="UP000008549"/>
    </source>
</evidence>
<dbReference type="EMBL" id="HE601409">
    <property type="protein sequence ID" value="CAR98285.1"/>
    <property type="molecule type" value="Genomic_DNA"/>
</dbReference>
<dbReference type="GeneID" id="68919309"/>
<sequence length="143" mass="16330">MERYLQNEAIRAQELNFWSEVDGVQLLVGSVRMVFVFEKCFFFVPNRLPNTLFFTLDLLFFNAPICRLFVSASTIERTVILLLVMVQPDACIRISLTSEILIPKNGVQGGGRAGEYFNLDVPCSSSFSISIWVSKQMRFQPIH</sequence>
<dbReference type="HOGENOM" id="CLU_1807940_0_0_1"/>
<name>B6IEF5_CAEBR</name>
<proteinExistence type="predicted"/>
<dbReference type="AlphaFoldDB" id="B6IEF5"/>
<reference evidence="1 2" key="1">
    <citation type="journal article" date="2003" name="PLoS Biol.">
        <title>The genome sequence of Caenorhabditis briggsae: a platform for comparative genomics.</title>
        <authorList>
            <person name="Stein L.D."/>
            <person name="Bao Z."/>
            <person name="Blasiar D."/>
            <person name="Blumenthal T."/>
            <person name="Brent M.R."/>
            <person name="Chen N."/>
            <person name="Chinwalla A."/>
            <person name="Clarke L."/>
            <person name="Clee C."/>
            <person name="Coghlan A."/>
            <person name="Coulson A."/>
            <person name="D'Eustachio P."/>
            <person name="Fitch D.H."/>
            <person name="Fulton L.A."/>
            <person name="Fulton R.E."/>
            <person name="Griffiths-Jones S."/>
            <person name="Harris T.W."/>
            <person name="Hillier L.W."/>
            <person name="Kamath R."/>
            <person name="Kuwabara P.E."/>
            <person name="Mardis E.R."/>
            <person name="Marra M.A."/>
            <person name="Miner T.L."/>
            <person name="Minx P."/>
            <person name="Mullikin J.C."/>
            <person name="Plumb R.W."/>
            <person name="Rogers J."/>
            <person name="Schein J.E."/>
            <person name="Sohrmann M."/>
            <person name="Spieth J."/>
            <person name="Stajich J.E."/>
            <person name="Wei C."/>
            <person name="Willey D."/>
            <person name="Wilson R.K."/>
            <person name="Durbin R."/>
            <person name="Waterston R.H."/>
        </authorList>
    </citation>
    <scope>NUCLEOTIDE SEQUENCE [LARGE SCALE GENOMIC DNA]</scope>
    <source>
        <strain evidence="1 2">AF16</strain>
    </source>
</reference>
<dbReference type="Proteomes" id="UP000008549">
    <property type="component" value="Unassembled WGS sequence"/>
</dbReference>
<gene>
    <name evidence="1" type="ORF">CBG27860</name>
    <name evidence="1" type="ORF">CBG_27860</name>
</gene>
<protein>
    <submittedName>
        <fullName evidence="1">Protein CBG27860</fullName>
    </submittedName>
</protein>
<organism evidence="1 2">
    <name type="scientific">Caenorhabditis briggsae</name>
    <dbReference type="NCBI Taxonomy" id="6238"/>
    <lineage>
        <taxon>Eukaryota</taxon>
        <taxon>Metazoa</taxon>
        <taxon>Ecdysozoa</taxon>
        <taxon>Nematoda</taxon>
        <taxon>Chromadorea</taxon>
        <taxon>Rhabditida</taxon>
        <taxon>Rhabditina</taxon>
        <taxon>Rhabditomorpha</taxon>
        <taxon>Rhabditoidea</taxon>
        <taxon>Rhabditidae</taxon>
        <taxon>Peloderinae</taxon>
        <taxon>Caenorhabditis</taxon>
    </lineage>
</organism>
<dbReference type="CTD" id="68919309"/>
<reference evidence="1 2" key="2">
    <citation type="journal article" date="2011" name="PLoS Genet.">
        <title>Caenorhabditis briggsae recombinant inbred line genotypes reveal inter-strain incompatibility and the evolution of recombination.</title>
        <authorList>
            <person name="Ross J.A."/>
            <person name="Koboldt D.C."/>
            <person name="Staisch J.E."/>
            <person name="Chamberlin H.M."/>
            <person name="Gupta B.P."/>
            <person name="Miller R.D."/>
            <person name="Baird S.E."/>
            <person name="Haag E.S."/>
        </authorList>
    </citation>
    <scope>NUCLEOTIDE SEQUENCE [LARGE SCALE GENOMIC DNA]</scope>
    <source>
        <strain evidence="1 2">AF16</strain>
    </source>
</reference>
<dbReference type="KEGG" id="cbr:CBG_27860"/>
<accession>B6IEF5</accession>
<dbReference type="InParanoid" id="B6IEF5"/>